<sequence>MRLIFGLCCLLMAFCLSQSTVQAVITEGNCGKSKLNPKKSGSSKKKPTPGNGPLQLSTGRHRADKRTCYDATFYMKYALSFPLAGHCRILSMDDPAFLARKHACSSECHRAESDKQLVKEQYDKKLRGYMGCFRRAADVDEDYTIESTATIQAGSLCFVTCTCTMLIRVHRIWMPRAWNRTDHSVFEEFSPNTPLADWIREKDSQWRLQPKSCHPEYILKTFPDMSNSLFSRPWIVDSKYDIHGENLDCKLKRPDHLRMCRCPKFCPYMRKNHVLQSTCPSDWRFILGHSEPAFITQGARAEDQRCCGKEQIYVCRSSSTTNDAVGGSAASSDVQPINSMEDMAGCMPLNFTTNCIDHLQGQAGSLPPEQWTDCVEYMNDMTAGVCLSLRELTDCVNFMNEERSSPHHSSGNGALPSTSHSSTSTQNAPAAEEDISIHYC</sequence>
<feature type="signal peptide" evidence="2">
    <location>
        <begin position="1"/>
        <end position="23"/>
    </location>
</feature>
<organism evidence="3 4">
    <name type="scientific">Protomyces lactucae-debilis</name>
    <dbReference type="NCBI Taxonomy" id="2754530"/>
    <lineage>
        <taxon>Eukaryota</taxon>
        <taxon>Fungi</taxon>
        <taxon>Dikarya</taxon>
        <taxon>Ascomycota</taxon>
        <taxon>Taphrinomycotina</taxon>
        <taxon>Taphrinomycetes</taxon>
        <taxon>Taphrinales</taxon>
        <taxon>Protomycetaceae</taxon>
        <taxon>Protomyces</taxon>
    </lineage>
</organism>
<gene>
    <name evidence="3" type="ORF">BCR37DRAFT_389879</name>
</gene>
<feature type="compositionally biased region" description="Basic residues" evidence="1">
    <location>
        <begin position="35"/>
        <end position="47"/>
    </location>
</feature>
<feature type="chain" id="PRO_5013073347" description="Extracellular membrane protein CFEM domain-containing protein" evidence="2">
    <location>
        <begin position="24"/>
        <end position="440"/>
    </location>
</feature>
<feature type="compositionally biased region" description="Polar residues" evidence="1">
    <location>
        <begin position="407"/>
        <end position="428"/>
    </location>
</feature>
<dbReference type="Proteomes" id="UP000193685">
    <property type="component" value="Unassembled WGS sequence"/>
</dbReference>
<evidence type="ECO:0008006" key="5">
    <source>
        <dbReference type="Google" id="ProtNLM"/>
    </source>
</evidence>
<dbReference type="RefSeq" id="XP_040722100.1">
    <property type="nucleotide sequence ID" value="XM_040870778.1"/>
</dbReference>
<keyword evidence="2" id="KW-0732">Signal</keyword>
<dbReference type="AlphaFoldDB" id="A0A1Y2ETX3"/>
<dbReference type="EMBL" id="MCFI01000029">
    <property type="protein sequence ID" value="ORY74626.1"/>
    <property type="molecule type" value="Genomic_DNA"/>
</dbReference>
<name>A0A1Y2ETX3_PROLT</name>
<comment type="caution">
    <text evidence="3">The sequence shown here is derived from an EMBL/GenBank/DDBJ whole genome shotgun (WGS) entry which is preliminary data.</text>
</comment>
<evidence type="ECO:0000256" key="2">
    <source>
        <dbReference type="SAM" id="SignalP"/>
    </source>
</evidence>
<feature type="region of interest" description="Disordered" evidence="1">
    <location>
        <begin position="33"/>
        <end position="61"/>
    </location>
</feature>
<dbReference type="GeneID" id="63787377"/>
<keyword evidence="4" id="KW-1185">Reference proteome</keyword>
<reference evidence="3 4" key="1">
    <citation type="submission" date="2016-07" db="EMBL/GenBank/DDBJ databases">
        <title>Pervasive Adenine N6-methylation of Active Genes in Fungi.</title>
        <authorList>
            <consortium name="DOE Joint Genome Institute"/>
            <person name="Mondo S.J."/>
            <person name="Dannebaum R.O."/>
            <person name="Kuo R.C."/>
            <person name="Labutti K."/>
            <person name="Haridas S."/>
            <person name="Kuo A."/>
            <person name="Salamov A."/>
            <person name="Ahrendt S.R."/>
            <person name="Lipzen A."/>
            <person name="Sullivan W."/>
            <person name="Andreopoulos W.B."/>
            <person name="Clum A."/>
            <person name="Lindquist E."/>
            <person name="Daum C."/>
            <person name="Ramamoorthy G.K."/>
            <person name="Gryganskyi A."/>
            <person name="Culley D."/>
            <person name="Magnuson J.K."/>
            <person name="James T.Y."/>
            <person name="O'Malley M.A."/>
            <person name="Stajich J.E."/>
            <person name="Spatafora J.W."/>
            <person name="Visel A."/>
            <person name="Grigoriev I.V."/>
        </authorList>
    </citation>
    <scope>NUCLEOTIDE SEQUENCE [LARGE SCALE GENOMIC DNA]</scope>
    <source>
        <strain evidence="3 4">12-1054</strain>
    </source>
</reference>
<feature type="region of interest" description="Disordered" evidence="1">
    <location>
        <begin position="402"/>
        <end position="440"/>
    </location>
</feature>
<proteinExistence type="predicted"/>
<evidence type="ECO:0000313" key="4">
    <source>
        <dbReference type="Proteomes" id="UP000193685"/>
    </source>
</evidence>
<accession>A0A1Y2ETX3</accession>
<evidence type="ECO:0000256" key="1">
    <source>
        <dbReference type="SAM" id="MobiDB-lite"/>
    </source>
</evidence>
<evidence type="ECO:0000313" key="3">
    <source>
        <dbReference type="EMBL" id="ORY74626.1"/>
    </source>
</evidence>
<protein>
    <recommendedName>
        <fullName evidence="5">Extracellular membrane protein CFEM domain-containing protein</fullName>
    </recommendedName>
</protein>